<evidence type="ECO:0000256" key="6">
    <source>
        <dbReference type="ARBA" id="ARBA00022723"/>
    </source>
</evidence>
<dbReference type="GO" id="GO:0004392">
    <property type="term" value="F:heme oxygenase (decyclizing) activity"/>
    <property type="evidence" value="ECO:0007669"/>
    <property type="project" value="InterPro"/>
</dbReference>
<name>A0A7S4AHD4_9STRA</name>
<protein>
    <submittedName>
        <fullName evidence="11">Uncharacterized protein</fullName>
    </submittedName>
</protein>
<dbReference type="AlphaFoldDB" id="A0A7S4AHD4"/>
<dbReference type="InterPro" id="IPR016053">
    <property type="entry name" value="Haem_Oase-like"/>
</dbReference>
<sequence length="280" mass="30902">MKTATAAAATAGLLFGTNSFVASFGSSLASYESRYRSSATTKNPNFVSPLSMSPPSSADTDTSTEKTSFIETELRGAAMKLHTRAQAPKEGKAPEQQKREPYKTTSDDYLAFLVDSQHVYKAIEDVVNDNEELAVFRNSPLDRVVALDADIDFMVKEYNLEKPSVGKAGQDYASVIRELGNDGSVPEFLCHYYNFYFAHTAGGRMIGKQMSALLLDKKTLEFYKWDRKLNEIKDRVKGDIEDLVAPWSAEEKKRCTDQTMAAFRGGGSLNGYLAGGQSHH</sequence>
<evidence type="ECO:0000256" key="7">
    <source>
        <dbReference type="ARBA" id="ARBA00022946"/>
    </source>
</evidence>
<evidence type="ECO:0000256" key="5">
    <source>
        <dbReference type="ARBA" id="ARBA00022640"/>
    </source>
</evidence>
<reference evidence="11" key="1">
    <citation type="submission" date="2021-01" db="EMBL/GenBank/DDBJ databases">
        <authorList>
            <person name="Corre E."/>
            <person name="Pelletier E."/>
            <person name="Niang G."/>
            <person name="Scheremetjew M."/>
            <person name="Finn R."/>
            <person name="Kale V."/>
            <person name="Holt S."/>
            <person name="Cochrane G."/>
            <person name="Meng A."/>
            <person name="Brown T."/>
            <person name="Cohen L."/>
        </authorList>
    </citation>
    <scope>NUCLEOTIDE SEQUENCE</scope>
    <source>
        <strain evidence="11">10249 10 AB</strain>
    </source>
</reference>
<evidence type="ECO:0000256" key="1">
    <source>
        <dbReference type="ARBA" id="ARBA00004229"/>
    </source>
</evidence>
<evidence type="ECO:0000256" key="3">
    <source>
        <dbReference type="ARBA" id="ARBA00022531"/>
    </source>
</evidence>
<evidence type="ECO:0000256" key="9">
    <source>
        <dbReference type="ARBA" id="ARBA00023004"/>
    </source>
</evidence>
<comment type="subcellular location">
    <subcellularLocation>
        <location evidence="1">Plastid</location>
        <location evidence="1">Chloroplast</location>
    </subcellularLocation>
</comment>
<evidence type="ECO:0000256" key="8">
    <source>
        <dbReference type="ARBA" id="ARBA00023002"/>
    </source>
</evidence>
<keyword evidence="3" id="KW-0602">Photosynthesis</keyword>
<organism evidence="11">
    <name type="scientific">Pseudo-nitzschia australis</name>
    <dbReference type="NCBI Taxonomy" id="44445"/>
    <lineage>
        <taxon>Eukaryota</taxon>
        <taxon>Sar</taxon>
        <taxon>Stramenopiles</taxon>
        <taxon>Ochrophyta</taxon>
        <taxon>Bacillariophyta</taxon>
        <taxon>Bacillariophyceae</taxon>
        <taxon>Bacillariophycidae</taxon>
        <taxon>Bacillariales</taxon>
        <taxon>Bacillariaceae</taxon>
        <taxon>Pseudo-nitzschia</taxon>
    </lineage>
</organism>
<dbReference type="InterPro" id="IPR016084">
    <property type="entry name" value="Haem_Oase-like_multi-hlx"/>
</dbReference>
<dbReference type="GO" id="GO:0015979">
    <property type="term" value="P:photosynthesis"/>
    <property type="evidence" value="ECO:0007669"/>
    <property type="project" value="UniProtKB-KW"/>
</dbReference>
<evidence type="ECO:0000256" key="4">
    <source>
        <dbReference type="ARBA" id="ARBA00022617"/>
    </source>
</evidence>
<dbReference type="CDD" id="cd19165">
    <property type="entry name" value="HemeO"/>
    <property type="match status" value="1"/>
</dbReference>
<gene>
    <name evidence="11" type="ORF">PAUS00366_LOCUS8527</name>
</gene>
<keyword evidence="4" id="KW-0349">Heme</keyword>
<dbReference type="EMBL" id="HBIX01011304">
    <property type="protein sequence ID" value="CAE0715775.1"/>
    <property type="molecule type" value="Transcribed_RNA"/>
</dbReference>
<dbReference type="Gene3D" id="1.20.910.10">
    <property type="entry name" value="Heme oxygenase-like"/>
    <property type="match status" value="1"/>
</dbReference>
<feature type="compositionally biased region" description="Polar residues" evidence="10">
    <location>
        <begin position="38"/>
        <end position="50"/>
    </location>
</feature>
<dbReference type="GO" id="GO:0009507">
    <property type="term" value="C:chloroplast"/>
    <property type="evidence" value="ECO:0007669"/>
    <property type="project" value="UniProtKB-SubCell"/>
</dbReference>
<keyword evidence="6" id="KW-0479">Metal-binding</keyword>
<evidence type="ECO:0000313" key="11">
    <source>
        <dbReference type="EMBL" id="CAE0715775.1"/>
    </source>
</evidence>
<dbReference type="GO" id="GO:0046872">
    <property type="term" value="F:metal ion binding"/>
    <property type="evidence" value="ECO:0007669"/>
    <property type="project" value="UniProtKB-KW"/>
</dbReference>
<evidence type="ECO:0000256" key="10">
    <source>
        <dbReference type="SAM" id="MobiDB-lite"/>
    </source>
</evidence>
<dbReference type="SUPFAM" id="SSF48613">
    <property type="entry name" value="Heme oxygenase-like"/>
    <property type="match status" value="1"/>
</dbReference>
<evidence type="ECO:0000256" key="2">
    <source>
        <dbReference type="ARBA" id="ARBA00022528"/>
    </source>
</evidence>
<dbReference type="Pfam" id="PF01126">
    <property type="entry name" value="Heme_oxygenase"/>
    <property type="match status" value="1"/>
</dbReference>
<feature type="region of interest" description="Disordered" evidence="10">
    <location>
        <begin position="38"/>
        <end position="66"/>
    </location>
</feature>
<keyword evidence="7" id="KW-0809">Transit peptide</keyword>
<keyword evidence="8" id="KW-0560">Oxidoreductase</keyword>
<keyword evidence="5" id="KW-0934">Plastid</keyword>
<keyword evidence="2" id="KW-0150">Chloroplast</keyword>
<keyword evidence="9" id="KW-0408">Iron</keyword>
<feature type="compositionally biased region" description="Low complexity" evidence="10">
    <location>
        <begin position="51"/>
        <end position="61"/>
    </location>
</feature>
<accession>A0A7S4AHD4</accession>
<dbReference type="PANTHER" id="PTHR35703:SF2">
    <property type="entry name" value="HEME OXYGENASE 1, CHLOROPLASTIC-RELATED"/>
    <property type="match status" value="1"/>
</dbReference>
<dbReference type="GO" id="GO:0006788">
    <property type="term" value="P:heme oxidation"/>
    <property type="evidence" value="ECO:0007669"/>
    <property type="project" value="InterPro"/>
</dbReference>
<dbReference type="PANTHER" id="PTHR35703">
    <property type="entry name" value="HEME OXYGENASE 1, CHLOROPLASTIC-RELATED"/>
    <property type="match status" value="1"/>
</dbReference>
<dbReference type="InterPro" id="IPR002051">
    <property type="entry name" value="Haem_Oase"/>
</dbReference>
<proteinExistence type="predicted"/>
<dbReference type="InterPro" id="IPR016951">
    <property type="entry name" value="Haem_Oase_decyc_pln"/>
</dbReference>